<dbReference type="GeneID" id="74941249"/>
<proteinExistence type="predicted"/>
<dbReference type="EMBL" id="CP104003">
    <property type="protein sequence ID" value="UWM55153.1"/>
    <property type="molecule type" value="Genomic_DNA"/>
</dbReference>
<accession>A0A9E7R4B7</accession>
<sequence length="333" mass="36555">MDAERALAWLVAVLLVVASLYTLAVQSAGVALFGVGERPPDTCAPSGTALAPEWTDWSDPEPLVGVYDPVLFVEPDREFPYRLLVDDGDGRMDLYESRDFESYRRVAADVEGAEFASNFNWGREVDGVYYLFRTVGEERTELWTGRSLTDLTNRGVVLNESDTGGFYDPETETWHLYYEQKFGTPGENGEALGHAVSTDALHWDRQGLALDVRGEGWQTGDPDVVRVDGTYYLFVDETTEHPRYHVQVATSENLSSFTPLGRVTTACGGDPVVRYLPDRDEFVMLTEYSGPDIWGVGVRTSTGPGAGPYELGGQQDVVRTVGNATATPTPTAG</sequence>
<gene>
    <name evidence="1" type="ORF">N0B31_02465</name>
</gene>
<organism evidence="1 2">
    <name type="scientific">Salinirubellus salinus</name>
    <dbReference type="NCBI Taxonomy" id="1364945"/>
    <lineage>
        <taxon>Archaea</taxon>
        <taxon>Methanobacteriati</taxon>
        <taxon>Methanobacteriota</taxon>
        <taxon>Stenosarchaea group</taxon>
        <taxon>Halobacteria</taxon>
        <taxon>Halobacteriales</taxon>
        <taxon>Natronomonadaceae</taxon>
        <taxon>Salinirubellus</taxon>
    </lineage>
</organism>
<name>A0A9E7R4B7_9EURY</name>
<reference evidence="1" key="1">
    <citation type="submission" date="2022-09" db="EMBL/GenBank/DDBJ databases">
        <title>Diverse halophilic archaea isolated from saline environments.</title>
        <authorList>
            <person name="Cui H.-L."/>
        </authorList>
    </citation>
    <scope>NUCLEOTIDE SEQUENCE</scope>
    <source>
        <strain evidence="1">ZS-35-S2</strain>
    </source>
</reference>
<dbReference type="SUPFAM" id="SSF75005">
    <property type="entry name" value="Arabinanase/levansucrase/invertase"/>
    <property type="match status" value="1"/>
</dbReference>
<evidence type="ECO:0000313" key="1">
    <source>
        <dbReference type="EMBL" id="UWM55153.1"/>
    </source>
</evidence>
<dbReference type="InterPro" id="IPR023296">
    <property type="entry name" value="Glyco_hydro_beta-prop_sf"/>
</dbReference>
<protein>
    <submittedName>
        <fullName evidence="1">Uncharacterized protein</fullName>
    </submittedName>
</protein>
<evidence type="ECO:0000313" key="2">
    <source>
        <dbReference type="Proteomes" id="UP001057580"/>
    </source>
</evidence>
<dbReference type="RefSeq" id="WP_260594205.1">
    <property type="nucleotide sequence ID" value="NZ_CP104003.1"/>
</dbReference>
<dbReference type="Proteomes" id="UP001057580">
    <property type="component" value="Chromosome"/>
</dbReference>
<dbReference type="KEGG" id="ssai:N0B31_02465"/>
<keyword evidence="2" id="KW-1185">Reference proteome</keyword>
<dbReference type="Gene3D" id="2.115.10.20">
    <property type="entry name" value="Glycosyl hydrolase domain, family 43"/>
    <property type="match status" value="2"/>
</dbReference>
<dbReference type="AlphaFoldDB" id="A0A9E7R4B7"/>